<dbReference type="GO" id="GO:0030313">
    <property type="term" value="C:cell envelope"/>
    <property type="evidence" value="ECO:0007669"/>
    <property type="project" value="UniProtKB-SubCell"/>
</dbReference>
<evidence type="ECO:0000313" key="8">
    <source>
        <dbReference type="EMBL" id="RAG84398.1"/>
    </source>
</evidence>
<comment type="subcellular location">
    <subcellularLocation>
        <location evidence="1">Cell envelope</location>
    </subcellularLocation>
</comment>
<feature type="signal peptide" evidence="7">
    <location>
        <begin position="1"/>
        <end position="23"/>
    </location>
</feature>
<evidence type="ECO:0000256" key="7">
    <source>
        <dbReference type="SAM" id="SignalP"/>
    </source>
</evidence>
<feature type="chain" id="PRO_5016093990" description="Probable sugar-binding periplasmic protein" evidence="7">
    <location>
        <begin position="24"/>
        <end position="431"/>
    </location>
</feature>
<evidence type="ECO:0000256" key="1">
    <source>
        <dbReference type="ARBA" id="ARBA00004196"/>
    </source>
</evidence>
<evidence type="ECO:0000256" key="5">
    <source>
        <dbReference type="ARBA" id="ARBA00049629"/>
    </source>
</evidence>
<comment type="function">
    <text evidence="5">Part of a binding-protein-dependent transport system for a sugar.</text>
</comment>
<comment type="caution">
    <text evidence="8">The sequence shown here is derived from an EMBL/GenBank/DDBJ whole genome shotgun (WGS) entry which is preliminary data.</text>
</comment>
<keyword evidence="9" id="KW-1185">Reference proteome</keyword>
<gene>
    <name evidence="8" type="ORF">DN069_17200</name>
</gene>
<dbReference type="RefSeq" id="WP_111501897.1">
    <property type="nucleotide sequence ID" value="NZ_QKYN01000066.1"/>
</dbReference>
<dbReference type="PANTHER" id="PTHR43649:SF28">
    <property type="entry name" value="BINDING PROTEIN COMPONENT OF ABC SUGAR TRANSPORTER-RELATED"/>
    <property type="match status" value="1"/>
</dbReference>
<dbReference type="InterPro" id="IPR006059">
    <property type="entry name" value="SBP"/>
</dbReference>
<dbReference type="Gene3D" id="3.40.190.10">
    <property type="entry name" value="Periplasmic binding protein-like II"/>
    <property type="match status" value="2"/>
</dbReference>
<evidence type="ECO:0000256" key="3">
    <source>
        <dbReference type="ARBA" id="ARBA00022448"/>
    </source>
</evidence>
<dbReference type="OrthoDB" id="5580590at2"/>
<dbReference type="Pfam" id="PF01547">
    <property type="entry name" value="SBP_bac_1"/>
    <property type="match status" value="1"/>
</dbReference>
<evidence type="ECO:0000313" key="9">
    <source>
        <dbReference type="Proteomes" id="UP000248889"/>
    </source>
</evidence>
<evidence type="ECO:0000256" key="4">
    <source>
        <dbReference type="ARBA" id="ARBA00022729"/>
    </source>
</evidence>
<evidence type="ECO:0000256" key="2">
    <source>
        <dbReference type="ARBA" id="ARBA00008520"/>
    </source>
</evidence>
<keyword evidence="3" id="KW-0813">Transport</keyword>
<accession>A0A2X0JA63</accession>
<reference evidence="8 9" key="1">
    <citation type="submission" date="2018-06" db="EMBL/GenBank/DDBJ databases">
        <title>Streptacidiphilus pinicola sp. nov., isolated from pine grove soil.</title>
        <authorList>
            <person name="Roh S.G."/>
            <person name="Park S."/>
            <person name="Kim M.-K."/>
            <person name="Yun B.-R."/>
            <person name="Park J."/>
            <person name="Kim M.J."/>
            <person name="Kim Y.S."/>
            <person name="Kim S.B."/>
        </authorList>
    </citation>
    <scope>NUCLEOTIDE SEQUENCE [LARGE SCALE GENOMIC DNA]</scope>
    <source>
        <strain evidence="8 9">MMS16-CNU450</strain>
    </source>
</reference>
<dbReference type="Proteomes" id="UP000248889">
    <property type="component" value="Unassembled WGS sequence"/>
</dbReference>
<name>A0A2X0JA63_9ACTN</name>
<dbReference type="AlphaFoldDB" id="A0A2X0JA63"/>
<evidence type="ECO:0000256" key="6">
    <source>
        <dbReference type="ARBA" id="ARBA00049753"/>
    </source>
</evidence>
<keyword evidence="4 7" id="KW-0732">Signal</keyword>
<protein>
    <recommendedName>
        <fullName evidence="6">Probable sugar-binding periplasmic protein</fullName>
    </recommendedName>
</protein>
<dbReference type="PROSITE" id="PS51257">
    <property type="entry name" value="PROKAR_LIPOPROTEIN"/>
    <property type="match status" value="1"/>
</dbReference>
<dbReference type="InterPro" id="IPR050490">
    <property type="entry name" value="Bact_solute-bd_prot1"/>
</dbReference>
<proteinExistence type="inferred from homology"/>
<organism evidence="8 9">
    <name type="scientific">Streptacidiphilus pinicola</name>
    <dbReference type="NCBI Taxonomy" id="2219663"/>
    <lineage>
        <taxon>Bacteria</taxon>
        <taxon>Bacillati</taxon>
        <taxon>Actinomycetota</taxon>
        <taxon>Actinomycetes</taxon>
        <taxon>Kitasatosporales</taxon>
        <taxon>Streptomycetaceae</taxon>
        <taxon>Streptacidiphilus</taxon>
    </lineage>
</organism>
<dbReference type="EMBL" id="QKYN01000066">
    <property type="protein sequence ID" value="RAG84398.1"/>
    <property type="molecule type" value="Genomic_DNA"/>
</dbReference>
<dbReference type="SUPFAM" id="SSF53850">
    <property type="entry name" value="Periplasmic binding protein-like II"/>
    <property type="match status" value="1"/>
</dbReference>
<comment type="similarity">
    <text evidence="2">Belongs to the bacterial solute-binding protein 1 family.</text>
</comment>
<sequence length="431" mass="45686">MSISRRAVLATAGTALLSGCASSGTNVTGPNGTPSSLEVFSWWTEGGEHAALASLVSEFHVHNPHIDFINRAVAGGAGANAKAELARRLAAGDPPDTFQGQAGAMLDDYVDAGQLEDLGFLYQQQGWDRTLSGTLLQLTQRKGRQWSVPLDIHHINVIWANRHVCERAGVPTAPASVDDFVAALHKVAATGKNPLAISATPNEIWQVKHLMECLLLAGVGAAAWPALWRTGANWASPQVTQALEQLRTILALAVNPTAEVSWNQASAMVGRGDAAYQIMGDWTEASFVLSGLSPHLDYGWAPAPGTGEAFLFASDCFTLPKGAKDRDAAIAWLVECGSQAGQDSFTAVKGAIPPRAVIGESERGLFDVYSNWSMVEWTTKQVVGSLTHGVVARAAWNNAIDAALNQFVTTRDPARLQTALEAAAKQYAGAI</sequence>
<dbReference type="PANTHER" id="PTHR43649">
    <property type="entry name" value="ARABINOSE-BINDING PROTEIN-RELATED"/>
    <property type="match status" value="1"/>
</dbReference>